<gene>
    <name evidence="3" type="ORF">GCM10011452_25910</name>
</gene>
<dbReference type="Gene3D" id="3.30.300.30">
    <property type="match status" value="1"/>
</dbReference>
<sequence length="380" mass="39809">MRFGWHPAARVVDAAGGLHGPQTPADRPVVLAPVPGVVALQAALGAPAFRIGGDGPPPEGAGLFETLTGGTSGTPRRILRAQASWIASFTQNARLFGIGPGVAVAVLGQLVHSLALYGAVEALHLGATLHLLDGVRPDRQARALAERRIALVYATPAQMRALVAAGVDWPDLRQVIIGGAKLDPALRAELQTRSPAQVVEFYGAAETSFISLSDAATPPDSVGRPYPGVEIEDRDGLLWVRSPYLAQGYAGVPGSALWQDGWVCPGEIGHLAEGYLYLTGRAGRRVKIADQTVQPEEIEALILSLPGVQAAAVLPQPDARRGVVLVACLQGDVTAEGAILARLRRDLGPLKAPRRIVWVAEWPVLPSGKTDLQALAGVVA</sequence>
<dbReference type="InterPro" id="IPR045851">
    <property type="entry name" value="AMP-bd_C_sf"/>
</dbReference>
<accession>A0A918IWZ9</accession>
<organism evidence="3 4">
    <name type="scientific">Gemmobacter lanyuensis</name>
    <dbReference type="NCBI Taxonomy" id="1054497"/>
    <lineage>
        <taxon>Bacteria</taxon>
        <taxon>Pseudomonadati</taxon>
        <taxon>Pseudomonadota</taxon>
        <taxon>Alphaproteobacteria</taxon>
        <taxon>Rhodobacterales</taxon>
        <taxon>Paracoccaceae</taxon>
        <taxon>Gemmobacter</taxon>
    </lineage>
</organism>
<dbReference type="InterPro" id="IPR025110">
    <property type="entry name" value="AMP-bd_C"/>
</dbReference>
<dbReference type="PANTHER" id="PTHR43767">
    <property type="entry name" value="LONG-CHAIN-FATTY-ACID--COA LIGASE"/>
    <property type="match status" value="1"/>
</dbReference>
<evidence type="ECO:0000259" key="2">
    <source>
        <dbReference type="Pfam" id="PF13193"/>
    </source>
</evidence>
<dbReference type="PANTHER" id="PTHR43767:SF1">
    <property type="entry name" value="NONRIBOSOMAL PEPTIDE SYNTHASE PES1 (EUROFUNG)-RELATED"/>
    <property type="match status" value="1"/>
</dbReference>
<name>A0A918IWZ9_9RHOB</name>
<feature type="domain" description="AMP-binding enzyme C-terminal" evidence="2">
    <location>
        <begin position="297"/>
        <end position="369"/>
    </location>
</feature>
<dbReference type="GO" id="GO:0016878">
    <property type="term" value="F:acid-thiol ligase activity"/>
    <property type="evidence" value="ECO:0007669"/>
    <property type="project" value="UniProtKB-ARBA"/>
</dbReference>
<protein>
    <submittedName>
        <fullName evidence="3">AMP-dependent synthetase</fullName>
    </submittedName>
</protein>
<dbReference type="InterPro" id="IPR000873">
    <property type="entry name" value="AMP-dep_synth/lig_dom"/>
</dbReference>
<dbReference type="SUPFAM" id="SSF56801">
    <property type="entry name" value="Acetyl-CoA synthetase-like"/>
    <property type="match status" value="1"/>
</dbReference>
<evidence type="ECO:0000313" key="4">
    <source>
        <dbReference type="Proteomes" id="UP000628984"/>
    </source>
</evidence>
<evidence type="ECO:0000313" key="3">
    <source>
        <dbReference type="EMBL" id="GGW36265.1"/>
    </source>
</evidence>
<reference evidence="3" key="2">
    <citation type="submission" date="2020-09" db="EMBL/GenBank/DDBJ databases">
        <authorList>
            <person name="Sun Q."/>
            <person name="Kim S."/>
        </authorList>
    </citation>
    <scope>NUCLEOTIDE SEQUENCE</scope>
    <source>
        <strain evidence="3">KCTC 23714</strain>
    </source>
</reference>
<dbReference type="EMBL" id="BMYQ01000008">
    <property type="protein sequence ID" value="GGW36265.1"/>
    <property type="molecule type" value="Genomic_DNA"/>
</dbReference>
<dbReference type="Pfam" id="PF13193">
    <property type="entry name" value="AMP-binding_C"/>
    <property type="match status" value="1"/>
</dbReference>
<dbReference type="RefSeq" id="WP_189634306.1">
    <property type="nucleotide sequence ID" value="NZ_BMYQ01000008.1"/>
</dbReference>
<dbReference type="AlphaFoldDB" id="A0A918IWZ9"/>
<evidence type="ECO:0000259" key="1">
    <source>
        <dbReference type="Pfam" id="PF00501"/>
    </source>
</evidence>
<dbReference type="Proteomes" id="UP000628984">
    <property type="component" value="Unassembled WGS sequence"/>
</dbReference>
<comment type="caution">
    <text evidence="3">The sequence shown here is derived from an EMBL/GenBank/DDBJ whole genome shotgun (WGS) entry which is preliminary data.</text>
</comment>
<dbReference type="InterPro" id="IPR042099">
    <property type="entry name" value="ANL_N_sf"/>
</dbReference>
<feature type="domain" description="AMP-dependent synthetase/ligase" evidence="1">
    <location>
        <begin position="67"/>
        <end position="249"/>
    </location>
</feature>
<dbReference type="Gene3D" id="3.40.50.12780">
    <property type="entry name" value="N-terminal domain of ligase-like"/>
    <property type="match status" value="1"/>
</dbReference>
<reference evidence="3" key="1">
    <citation type="journal article" date="2014" name="Int. J. Syst. Evol. Microbiol.">
        <title>Complete genome sequence of Corynebacterium casei LMG S-19264T (=DSM 44701T), isolated from a smear-ripened cheese.</title>
        <authorList>
            <consortium name="US DOE Joint Genome Institute (JGI-PGF)"/>
            <person name="Walter F."/>
            <person name="Albersmeier A."/>
            <person name="Kalinowski J."/>
            <person name="Ruckert C."/>
        </authorList>
    </citation>
    <scope>NUCLEOTIDE SEQUENCE</scope>
    <source>
        <strain evidence="3">KCTC 23714</strain>
    </source>
</reference>
<proteinExistence type="predicted"/>
<dbReference type="InterPro" id="IPR050237">
    <property type="entry name" value="ATP-dep_AMP-bd_enzyme"/>
</dbReference>
<keyword evidence="4" id="KW-1185">Reference proteome</keyword>
<dbReference type="Pfam" id="PF00501">
    <property type="entry name" value="AMP-binding"/>
    <property type="match status" value="1"/>
</dbReference>